<evidence type="ECO:0000256" key="1">
    <source>
        <dbReference type="SAM" id="MobiDB-lite"/>
    </source>
</evidence>
<organism evidence="3 4">
    <name type="scientific">Sulfobacillus thermotolerans</name>
    <dbReference type="NCBI Taxonomy" id="338644"/>
    <lineage>
        <taxon>Bacteria</taxon>
        <taxon>Bacillati</taxon>
        <taxon>Bacillota</taxon>
        <taxon>Clostridia</taxon>
        <taxon>Eubacteriales</taxon>
        <taxon>Clostridiales Family XVII. Incertae Sedis</taxon>
        <taxon>Sulfobacillus</taxon>
    </lineage>
</organism>
<dbReference type="EMBL" id="CP019454">
    <property type="protein sequence ID" value="AUW93959.1"/>
    <property type="molecule type" value="Genomic_DNA"/>
</dbReference>
<dbReference type="Pfam" id="PF13411">
    <property type="entry name" value="MerR_1"/>
    <property type="match status" value="1"/>
</dbReference>
<dbReference type="SUPFAM" id="SSF46955">
    <property type="entry name" value="Putative DNA-binding domain"/>
    <property type="match status" value="1"/>
</dbReference>
<keyword evidence="4" id="KW-1185">Reference proteome</keyword>
<sequence length="199" mass="22933">MDTLTIAEIASRLDLPESTVRYYRDRFSAYVPVVGKGRGRRYPDEAVEVFRTIADGLRNGQTATMVDETLSRLFPRNVSTDTELAQQSPSAAPQQVAQAMVQVLYQQSEEIQAMRLSLEQIKAELDQHHAQDVQALTEAFESLKSHLDTQDTKNMRLARERDQFIMSQMRDMMKSRPEQPKSWWQKWWNKTPPQASVNS</sequence>
<feature type="region of interest" description="Disordered" evidence="1">
    <location>
        <begin position="175"/>
        <end position="199"/>
    </location>
</feature>
<dbReference type="Gene3D" id="1.10.1660.10">
    <property type="match status" value="1"/>
</dbReference>
<proteinExistence type="predicted"/>
<evidence type="ECO:0000259" key="2">
    <source>
        <dbReference type="Pfam" id="PF13411"/>
    </source>
</evidence>
<dbReference type="InterPro" id="IPR009061">
    <property type="entry name" value="DNA-bd_dom_put_sf"/>
</dbReference>
<dbReference type="InterPro" id="IPR000551">
    <property type="entry name" value="MerR-type_HTH_dom"/>
</dbReference>
<accession>A0ABN5H0K9</accession>
<feature type="domain" description="HTH merR-type" evidence="2">
    <location>
        <begin position="5"/>
        <end position="71"/>
    </location>
</feature>
<evidence type="ECO:0000313" key="3">
    <source>
        <dbReference type="EMBL" id="AUW93959.1"/>
    </source>
</evidence>
<name>A0ABN5H0K9_9FIRM</name>
<gene>
    <name evidence="3" type="ORF">BXT84_08365</name>
</gene>
<evidence type="ECO:0000313" key="4">
    <source>
        <dbReference type="Proteomes" id="UP000325292"/>
    </source>
</evidence>
<protein>
    <recommendedName>
        <fullName evidence="2">HTH merR-type domain-containing protein</fullName>
    </recommendedName>
</protein>
<dbReference type="Proteomes" id="UP000325292">
    <property type="component" value="Chromosome"/>
</dbReference>
<reference evidence="3 4" key="1">
    <citation type="journal article" date="2019" name="Sci. Rep.">
        <title>Sulfobacillus thermotolerans: new insights into resistance and metabolic capacities of acidophilic chemolithotrophs.</title>
        <authorList>
            <person name="Panyushkina A.E."/>
            <person name="Babenko V.V."/>
            <person name="Nikitina A.S."/>
            <person name="Selezneva O.V."/>
            <person name="Tsaplina I.A."/>
            <person name="Letarova M.A."/>
            <person name="Kostryukova E.S."/>
            <person name="Letarov A.V."/>
        </authorList>
    </citation>
    <scope>NUCLEOTIDE SEQUENCE [LARGE SCALE GENOMIC DNA]</scope>
    <source>
        <strain evidence="3 4">Kr1</strain>
    </source>
</reference>